<evidence type="ECO:0000259" key="11">
    <source>
        <dbReference type="Pfam" id="PF16491"/>
    </source>
</evidence>
<accession>A0A512AKS2</accession>
<evidence type="ECO:0000256" key="6">
    <source>
        <dbReference type="PIRSR" id="PIRSR627057-1"/>
    </source>
</evidence>
<reference evidence="12 13" key="1">
    <citation type="submission" date="2019-07" db="EMBL/GenBank/DDBJ databases">
        <title>Whole genome shotgun sequence of Novosphingobium sediminis NBRC 106119.</title>
        <authorList>
            <person name="Hosoyama A."/>
            <person name="Uohara A."/>
            <person name="Ohji S."/>
            <person name="Ichikawa N."/>
        </authorList>
    </citation>
    <scope>NUCLEOTIDE SEQUENCE [LARGE SCALE GENOMIC DNA]</scope>
    <source>
        <strain evidence="12 13">NBRC 106119</strain>
    </source>
</reference>
<feature type="domain" description="Peptidase M48" evidence="10">
    <location>
        <begin position="193"/>
        <end position="395"/>
    </location>
</feature>
<gene>
    <name evidence="12" type="ORF">NSE01_20890</name>
</gene>
<protein>
    <recommendedName>
        <fullName evidence="14">Peptidase</fullName>
    </recommendedName>
</protein>
<dbReference type="GO" id="GO:0046872">
    <property type="term" value="F:metal ion binding"/>
    <property type="evidence" value="ECO:0007669"/>
    <property type="project" value="UniProtKB-KW"/>
</dbReference>
<feature type="transmembrane region" description="Helical" evidence="9">
    <location>
        <begin position="159"/>
        <end position="186"/>
    </location>
</feature>
<feature type="domain" description="CAAX prenyl protease 1 N-terminal" evidence="11">
    <location>
        <begin position="38"/>
        <end position="188"/>
    </location>
</feature>
<dbReference type="Pfam" id="PF16491">
    <property type="entry name" value="Peptidase_M48_N"/>
    <property type="match status" value="1"/>
</dbReference>
<evidence type="ECO:0000256" key="2">
    <source>
        <dbReference type="ARBA" id="ARBA00022723"/>
    </source>
</evidence>
<keyword evidence="13" id="KW-1185">Reference proteome</keyword>
<evidence type="ECO:0000256" key="4">
    <source>
        <dbReference type="ARBA" id="ARBA00022833"/>
    </source>
</evidence>
<name>A0A512AKS2_9SPHN</name>
<evidence type="ECO:0000256" key="1">
    <source>
        <dbReference type="ARBA" id="ARBA00022670"/>
    </source>
</evidence>
<feature type="transmembrane region" description="Helical" evidence="9">
    <location>
        <begin position="131"/>
        <end position="152"/>
    </location>
</feature>
<evidence type="ECO:0000256" key="9">
    <source>
        <dbReference type="SAM" id="Phobius"/>
    </source>
</evidence>
<feature type="transmembrane region" description="Helical" evidence="9">
    <location>
        <begin position="46"/>
        <end position="63"/>
    </location>
</feature>
<feature type="binding site" evidence="7">
    <location>
        <position position="265"/>
    </location>
    <ligand>
        <name>Zn(2+)</name>
        <dbReference type="ChEBI" id="CHEBI:29105"/>
        <note>catalytic</note>
    </ligand>
</feature>
<keyword evidence="3 8" id="KW-0378">Hydrolase</keyword>
<dbReference type="InterPro" id="IPR032456">
    <property type="entry name" value="Peptidase_M48_N"/>
</dbReference>
<keyword evidence="9" id="KW-0812">Transmembrane</keyword>
<dbReference type="GO" id="GO:0071586">
    <property type="term" value="P:CAAX-box protein processing"/>
    <property type="evidence" value="ECO:0007669"/>
    <property type="project" value="InterPro"/>
</dbReference>
<evidence type="ECO:0008006" key="14">
    <source>
        <dbReference type="Google" id="ProtNLM"/>
    </source>
</evidence>
<dbReference type="AlphaFoldDB" id="A0A512AKS2"/>
<keyword evidence="5 8" id="KW-0482">Metalloprotease</keyword>
<dbReference type="PANTHER" id="PTHR10120">
    <property type="entry name" value="CAAX PRENYL PROTEASE 1"/>
    <property type="match status" value="1"/>
</dbReference>
<feature type="binding site" evidence="7">
    <location>
        <position position="341"/>
    </location>
    <ligand>
        <name>Zn(2+)</name>
        <dbReference type="ChEBI" id="CHEBI:29105"/>
        <note>catalytic</note>
    </ligand>
</feature>
<keyword evidence="2 7" id="KW-0479">Metal-binding</keyword>
<organism evidence="12 13">
    <name type="scientific">Novosphingobium sediminis</name>
    <dbReference type="NCBI Taxonomy" id="707214"/>
    <lineage>
        <taxon>Bacteria</taxon>
        <taxon>Pseudomonadati</taxon>
        <taxon>Pseudomonadota</taxon>
        <taxon>Alphaproteobacteria</taxon>
        <taxon>Sphingomonadales</taxon>
        <taxon>Sphingomonadaceae</taxon>
        <taxon>Novosphingobium</taxon>
    </lineage>
</organism>
<dbReference type="Proteomes" id="UP000321464">
    <property type="component" value="Unassembled WGS sequence"/>
</dbReference>
<comment type="caution">
    <text evidence="12">The sequence shown here is derived from an EMBL/GenBank/DDBJ whole genome shotgun (WGS) entry which is preliminary data.</text>
</comment>
<feature type="transmembrane region" description="Helical" evidence="9">
    <location>
        <begin position="271"/>
        <end position="289"/>
    </location>
</feature>
<feature type="transmembrane region" description="Helical" evidence="9">
    <location>
        <begin position="83"/>
        <end position="106"/>
    </location>
</feature>
<evidence type="ECO:0000259" key="10">
    <source>
        <dbReference type="Pfam" id="PF01435"/>
    </source>
</evidence>
<comment type="similarity">
    <text evidence="8">Belongs to the peptidase M48 family.</text>
</comment>
<keyword evidence="9" id="KW-1133">Transmembrane helix</keyword>
<proteinExistence type="inferred from homology"/>
<feature type="binding site" evidence="7">
    <location>
        <position position="261"/>
    </location>
    <ligand>
        <name>Zn(2+)</name>
        <dbReference type="ChEBI" id="CHEBI:29105"/>
        <note>catalytic</note>
    </ligand>
</feature>
<dbReference type="EMBL" id="BJYR01000013">
    <property type="protein sequence ID" value="GEO00257.1"/>
    <property type="molecule type" value="Genomic_DNA"/>
</dbReference>
<evidence type="ECO:0000256" key="5">
    <source>
        <dbReference type="ARBA" id="ARBA00023049"/>
    </source>
</evidence>
<keyword evidence="9" id="KW-0472">Membrane</keyword>
<dbReference type="CDD" id="cd07343">
    <property type="entry name" value="M48A_Zmpste24p_like"/>
    <property type="match status" value="1"/>
</dbReference>
<comment type="cofactor">
    <cofactor evidence="7 8">
        <name>Zn(2+)</name>
        <dbReference type="ChEBI" id="CHEBI:29105"/>
    </cofactor>
    <text evidence="7 8">Binds 1 zinc ion per subunit.</text>
</comment>
<evidence type="ECO:0000256" key="3">
    <source>
        <dbReference type="ARBA" id="ARBA00022801"/>
    </source>
</evidence>
<keyword evidence="1 8" id="KW-0645">Protease</keyword>
<evidence type="ECO:0000256" key="7">
    <source>
        <dbReference type="PIRSR" id="PIRSR627057-2"/>
    </source>
</evidence>
<dbReference type="Gene3D" id="3.30.2010.10">
    <property type="entry name" value="Metalloproteases ('zincins'), catalytic domain"/>
    <property type="match status" value="1"/>
</dbReference>
<dbReference type="Pfam" id="PF01435">
    <property type="entry name" value="Peptidase_M48"/>
    <property type="match status" value="1"/>
</dbReference>
<dbReference type="GO" id="GO:0004222">
    <property type="term" value="F:metalloendopeptidase activity"/>
    <property type="evidence" value="ECO:0007669"/>
    <property type="project" value="InterPro"/>
</dbReference>
<evidence type="ECO:0000256" key="8">
    <source>
        <dbReference type="RuleBase" id="RU003983"/>
    </source>
</evidence>
<sequence>MGLLAGLPTLAHAAAFDVDHAAQLWLNTLSGPAKARSDAYFEGGEWLALWNALFSVGICWFLLRIRLLPAVRDGMHRRGWRPWLGVLACALVFIMADSLLSLPWAIYEGYWREKQYGLLNQSLGAWLGDQAIGLALSAVFGSVLLLVIYAVIRKYPKRWWLIGTGVVGLAITFLVLITPVFIVPLFNTSSELPNGPVRERVVAMAKANGVPAEHIYLVDESRQSDRISANVSGIGPTIRISLNDNLLKKTSVAETAAVMGHELGHYVLGHVWRMIVVLTLLMGLLLWLASRIAPALIRYGRESWGVRGLADPASLPVLAGLLSVLSLLATPVTNTLIRVDESEADAFGLDAAREPDGFAATAMKLSAYRKIEPGPLEEMLFFDHPSGKTRVTMAMQWKKDHVPNAVEVVPSPLPDPKTPGSRP</sequence>
<dbReference type="InterPro" id="IPR001915">
    <property type="entry name" value="Peptidase_M48"/>
</dbReference>
<dbReference type="InterPro" id="IPR027057">
    <property type="entry name" value="CAXX_Prtase_1"/>
</dbReference>
<evidence type="ECO:0000313" key="13">
    <source>
        <dbReference type="Proteomes" id="UP000321464"/>
    </source>
</evidence>
<keyword evidence="4 7" id="KW-0862">Zinc</keyword>
<evidence type="ECO:0000313" key="12">
    <source>
        <dbReference type="EMBL" id="GEO00257.1"/>
    </source>
</evidence>
<feature type="active site" description="Proton donor" evidence="6">
    <location>
        <position position="345"/>
    </location>
</feature>
<feature type="active site" evidence="6">
    <location>
        <position position="262"/>
    </location>
</feature>